<feature type="region of interest" description="Disordered" evidence="1">
    <location>
        <begin position="1"/>
        <end position="41"/>
    </location>
</feature>
<dbReference type="AlphaFoldDB" id="V2X682"/>
<feature type="compositionally biased region" description="Low complexity" evidence="1">
    <location>
        <begin position="24"/>
        <end position="36"/>
    </location>
</feature>
<evidence type="ECO:0000256" key="1">
    <source>
        <dbReference type="SAM" id="MobiDB-lite"/>
    </source>
</evidence>
<reference evidence="2 3" key="1">
    <citation type="journal article" date="2014" name="BMC Genomics">
        <title>Genome and secretome analysis of the hemibiotrophic fungal pathogen, Moniliophthora roreri, which causes frosty pod rot disease of cacao: mechanisms of the biotrophic and necrotrophic phases.</title>
        <authorList>
            <person name="Meinhardt L.W."/>
            <person name="Costa G.G.L."/>
            <person name="Thomazella D.P.T."/>
            <person name="Teixeira P.J.P.L."/>
            <person name="Carazzolle M.F."/>
            <person name="Schuster S.C."/>
            <person name="Carlson J.E."/>
            <person name="Guiltinan M.J."/>
            <person name="Mieczkowski P."/>
            <person name="Farmer A."/>
            <person name="Ramaraj T."/>
            <person name="Crozier J."/>
            <person name="Davis R.E."/>
            <person name="Shao J."/>
            <person name="Melnick R.L."/>
            <person name="Pereira G.A.G."/>
            <person name="Bailey B.A."/>
        </authorList>
    </citation>
    <scope>NUCLEOTIDE SEQUENCE [LARGE SCALE GENOMIC DNA]</scope>
    <source>
        <strain evidence="2 3">MCA 2997</strain>
    </source>
</reference>
<organism evidence="2 3">
    <name type="scientific">Moniliophthora roreri (strain MCA 2997)</name>
    <name type="common">Cocoa frosty pod rot fungus</name>
    <name type="synonym">Crinipellis roreri</name>
    <dbReference type="NCBI Taxonomy" id="1381753"/>
    <lineage>
        <taxon>Eukaryota</taxon>
        <taxon>Fungi</taxon>
        <taxon>Dikarya</taxon>
        <taxon>Basidiomycota</taxon>
        <taxon>Agaricomycotina</taxon>
        <taxon>Agaricomycetes</taxon>
        <taxon>Agaricomycetidae</taxon>
        <taxon>Agaricales</taxon>
        <taxon>Marasmiineae</taxon>
        <taxon>Marasmiaceae</taxon>
        <taxon>Moniliophthora</taxon>
    </lineage>
</organism>
<dbReference type="EMBL" id="AWSO01000663">
    <property type="protein sequence ID" value="ESK88301.1"/>
    <property type="molecule type" value="Genomic_DNA"/>
</dbReference>
<feature type="compositionally biased region" description="Polar residues" evidence="1">
    <location>
        <begin position="1"/>
        <end position="23"/>
    </location>
</feature>
<proteinExistence type="predicted"/>
<accession>V2X682</accession>
<comment type="caution">
    <text evidence="2">The sequence shown here is derived from an EMBL/GenBank/DDBJ whole genome shotgun (WGS) entry which is preliminary data.</text>
</comment>
<dbReference type="Proteomes" id="UP000017559">
    <property type="component" value="Unassembled WGS sequence"/>
</dbReference>
<dbReference type="HOGENOM" id="CLU_089014_0_0_1"/>
<sequence length="237" mass="27177">MSSRLASFRGPSTPNSSPVQYRQPSNSVSPSPSSPSKAVETTFHRKTRTLLQELRSLTEAWDDVILIDGLKAAKSLVDTRTDLDNSLSLIPNRLPRTRVMTPKLALMEKRISELDTVISKLQKQFRKMVAVIENFEALVIEAHKNKGWQWVEKEPLWTTWSLNQFASMIPSILGPYHRSLNEHINLVNILRKHSTPFEEARIAIGQWAAQSWLEDSGWDAKWEDLCEAEVDRWRSSR</sequence>
<name>V2X682_MONRO</name>
<evidence type="ECO:0000313" key="2">
    <source>
        <dbReference type="EMBL" id="ESK88301.1"/>
    </source>
</evidence>
<keyword evidence="3" id="KW-1185">Reference proteome</keyword>
<dbReference type="OrthoDB" id="17066at2759"/>
<evidence type="ECO:0000313" key="3">
    <source>
        <dbReference type="Proteomes" id="UP000017559"/>
    </source>
</evidence>
<gene>
    <name evidence="2" type="ORF">Moror_14854</name>
</gene>
<protein>
    <submittedName>
        <fullName evidence="2">Uncharacterized protein</fullName>
    </submittedName>
</protein>
<dbReference type="KEGG" id="mrr:Moror_14854"/>